<feature type="domain" description="Glycosyltransferase 2-like" evidence="1">
    <location>
        <begin position="661"/>
        <end position="775"/>
    </location>
</feature>
<dbReference type="AlphaFoldDB" id="A0A3A1P4J2"/>
<dbReference type="EMBL" id="QXFM01000112">
    <property type="protein sequence ID" value="RIV83512.1"/>
    <property type="molecule type" value="Genomic_DNA"/>
</dbReference>
<dbReference type="InterPro" id="IPR055259">
    <property type="entry name" value="YkvP/CgeB_Glyco_trans-like"/>
</dbReference>
<proteinExistence type="predicted"/>
<dbReference type="PANTHER" id="PTHR22916:SF3">
    <property type="entry name" value="UDP-GLCNAC:BETAGAL BETA-1,3-N-ACETYLGLUCOSAMINYLTRANSFERASE-LIKE PROTEIN 1"/>
    <property type="match status" value="1"/>
</dbReference>
<reference evidence="3 4" key="1">
    <citation type="submission" date="2018-08" db="EMBL/GenBank/DDBJ databases">
        <title>Erythrobacter zhengii sp.nov., a bacterium isolated from deep-sea sediment.</title>
        <authorList>
            <person name="Fang C."/>
            <person name="Wu Y.-H."/>
            <person name="Sun C."/>
            <person name="Wang H."/>
            <person name="Cheng H."/>
            <person name="Meng F.-X."/>
            <person name="Wang C.-S."/>
            <person name="Xu X.-W."/>
        </authorList>
    </citation>
    <scope>NUCLEOTIDE SEQUENCE [LARGE SCALE GENOMIC DNA]</scope>
    <source>
        <strain evidence="3 4">CCTCC AB 2015396</strain>
    </source>
</reference>
<accession>A0A3A1P4J2</accession>
<evidence type="ECO:0000259" key="2">
    <source>
        <dbReference type="Pfam" id="PF13524"/>
    </source>
</evidence>
<dbReference type="InterPro" id="IPR029044">
    <property type="entry name" value="Nucleotide-diphossugar_trans"/>
</dbReference>
<gene>
    <name evidence="3" type="ORF">D2V17_13040</name>
</gene>
<dbReference type="Pfam" id="PF00535">
    <property type="entry name" value="Glycos_transf_2"/>
    <property type="match status" value="1"/>
</dbReference>
<dbReference type="PANTHER" id="PTHR22916">
    <property type="entry name" value="GLYCOSYLTRANSFERASE"/>
    <property type="match status" value="1"/>
</dbReference>
<evidence type="ECO:0000313" key="4">
    <source>
        <dbReference type="Proteomes" id="UP000265366"/>
    </source>
</evidence>
<dbReference type="OrthoDB" id="9813806at2"/>
<dbReference type="Gene3D" id="3.40.50.2000">
    <property type="entry name" value="Glycogen Phosphorylase B"/>
    <property type="match status" value="1"/>
</dbReference>
<dbReference type="Gene3D" id="3.90.550.10">
    <property type="entry name" value="Spore Coat Polysaccharide Biosynthesis Protein SpsA, Chain A"/>
    <property type="match status" value="1"/>
</dbReference>
<keyword evidence="3" id="KW-0808">Transferase</keyword>
<name>A0A3A1P4J2_9SPHN</name>
<protein>
    <submittedName>
        <fullName evidence="3">Glycosyltransferase</fullName>
    </submittedName>
</protein>
<evidence type="ECO:0000259" key="1">
    <source>
        <dbReference type="Pfam" id="PF00535"/>
    </source>
</evidence>
<dbReference type="Proteomes" id="UP000265366">
    <property type="component" value="Unassembled WGS sequence"/>
</dbReference>
<dbReference type="GO" id="GO:0016758">
    <property type="term" value="F:hexosyltransferase activity"/>
    <property type="evidence" value="ECO:0007669"/>
    <property type="project" value="UniProtKB-ARBA"/>
</dbReference>
<dbReference type="RefSeq" id="WP_119593239.1">
    <property type="nucleotide sequence ID" value="NZ_QXFM01000112.1"/>
</dbReference>
<comment type="caution">
    <text evidence="3">The sequence shown here is derived from an EMBL/GenBank/DDBJ whole genome shotgun (WGS) entry which is preliminary data.</text>
</comment>
<dbReference type="Pfam" id="PF13524">
    <property type="entry name" value="Glyco_trans_1_2"/>
    <property type="match status" value="1"/>
</dbReference>
<dbReference type="SUPFAM" id="SSF53756">
    <property type="entry name" value="UDP-Glycosyltransferase/glycogen phosphorylase"/>
    <property type="match status" value="1"/>
</dbReference>
<sequence length="890" mass="99737">MKKVVLPKPISGQISHRDQSESLIFAARLLKDAGRGGSEFELIRTAFELHASKASWTAYFWAAMGRLDIAIAAECEALLETLAGSDPQRWGWIAKAHGNRAKFQETLGKRRQQSRIRPEVAPEAPIDSTRALARLALDPDAMVVGFWAGPSSIQQKREIIAACEILRDEGQNVQLLMLHTPHDDPTDKTPYVGRDWVIEASFDGLGRTSGLVERMDAMVWLPSNPAAPVSTGHLRLNMAHAYGKPTLVPDVAAGSAVACDSRLVLPFEAGYPKSLASVLNKAMASNHVEPAGPLNWHQHAEAVTTALQTLPSANDPATPAFGSSESSDLRAISILDEISAECWRHELTLYPISRSNYANQVASSRADFCFLESCWKGNGGKWEYAFTSPGLKHANAQALLDLIPKVKKTMPLVFWNKEDPMHYDRFLPIAKQANIIFTTDSNKVPDYKRDVPDADVYAVPFAAQQKICNPADRFRKEAETVCFAGSYYSVGHDERKRQMDALLPSIIPFKGAIYDRMSKVDSDRYKFPEQYTPFIRDAVPFTEVVELYKSFKVFLNVNTIIDSPTMMSRRVYELLACGTPVVSTPSRAIEEQFDGIVQVARDANEANSIIERLLTDEHFWAKTSHAGYREVMTKHTYSMRMNDVARALGFTAKTPEPLVSIVTCTRRPHMTDRIVENMARQTHANCELLLVLQDFTPEQREELLGKLQAKAGNLKRIEVIVNDSPDITLGERFNSAAAKAAGEYIAKMDDDDFYFENYLSDMLIPFTFGDYAMVGKQELFMYLSGSNKLIKRFSEMQHREVDFVAGPTFIVKTAVFRQIGFRKRNTGEDSNFLKDLRQEGHKIYAADPYNFIQYRADPSNHTWGISDQEIIQAEKTSIVADGFKSDLVRI</sequence>
<dbReference type="CDD" id="cd00761">
    <property type="entry name" value="Glyco_tranf_GTA_type"/>
    <property type="match status" value="1"/>
</dbReference>
<organism evidence="3 4">
    <name type="scientific">Aurantiacibacter xanthus</name>
    <dbReference type="NCBI Taxonomy" id="1784712"/>
    <lineage>
        <taxon>Bacteria</taxon>
        <taxon>Pseudomonadati</taxon>
        <taxon>Pseudomonadota</taxon>
        <taxon>Alphaproteobacteria</taxon>
        <taxon>Sphingomonadales</taxon>
        <taxon>Erythrobacteraceae</taxon>
        <taxon>Aurantiacibacter</taxon>
    </lineage>
</organism>
<feature type="domain" description="Spore protein YkvP/CgeB glycosyl transferase-like" evidence="2">
    <location>
        <begin position="536"/>
        <end position="644"/>
    </location>
</feature>
<dbReference type="SUPFAM" id="SSF53448">
    <property type="entry name" value="Nucleotide-diphospho-sugar transferases"/>
    <property type="match status" value="1"/>
</dbReference>
<evidence type="ECO:0000313" key="3">
    <source>
        <dbReference type="EMBL" id="RIV83512.1"/>
    </source>
</evidence>
<dbReference type="InterPro" id="IPR001173">
    <property type="entry name" value="Glyco_trans_2-like"/>
</dbReference>
<keyword evidence="4" id="KW-1185">Reference proteome</keyword>